<keyword evidence="2" id="KW-0732">Signal</keyword>
<accession>A0A4P6HJX6</accession>
<dbReference type="EMBL" id="CP026538">
    <property type="protein sequence ID" value="QAZ66130.1"/>
    <property type="molecule type" value="Genomic_DNA"/>
</dbReference>
<organism evidence="4 5">
    <name type="scientific">Solidesulfovibrio carbinolicus</name>
    <dbReference type="NCBI Taxonomy" id="296842"/>
    <lineage>
        <taxon>Bacteria</taxon>
        <taxon>Pseudomonadati</taxon>
        <taxon>Thermodesulfobacteriota</taxon>
        <taxon>Desulfovibrionia</taxon>
        <taxon>Desulfovibrionales</taxon>
        <taxon>Desulfovibrionaceae</taxon>
        <taxon>Solidesulfovibrio</taxon>
    </lineage>
</organism>
<evidence type="ECO:0000259" key="3">
    <source>
        <dbReference type="Pfam" id="PF01464"/>
    </source>
</evidence>
<evidence type="ECO:0000313" key="5">
    <source>
        <dbReference type="Proteomes" id="UP000293296"/>
    </source>
</evidence>
<dbReference type="OrthoDB" id="9808681at2"/>
<dbReference type="InterPro" id="IPR008258">
    <property type="entry name" value="Transglycosylase_SLT_dom_1"/>
</dbReference>
<feature type="compositionally biased region" description="Basic and acidic residues" evidence="1">
    <location>
        <begin position="195"/>
        <end position="204"/>
    </location>
</feature>
<name>A0A4P6HJX6_9BACT</name>
<reference evidence="4 5" key="1">
    <citation type="submission" date="2018-02" db="EMBL/GenBank/DDBJ databases">
        <title>Genome sequence of Desulfovibrio carbinolicus DSM 3852.</title>
        <authorList>
            <person name="Wilbanks E."/>
            <person name="Skennerton C.T."/>
            <person name="Orphan V.J."/>
        </authorList>
    </citation>
    <scope>NUCLEOTIDE SEQUENCE [LARGE SCALE GENOMIC DNA]</scope>
    <source>
        <strain evidence="4 5">DSM 3852</strain>
    </source>
</reference>
<dbReference type="SUPFAM" id="SSF53955">
    <property type="entry name" value="Lysozyme-like"/>
    <property type="match status" value="1"/>
</dbReference>
<feature type="region of interest" description="Disordered" evidence="1">
    <location>
        <begin position="172"/>
        <end position="204"/>
    </location>
</feature>
<feature type="signal peptide" evidence="2">
    <location>
        <begin position="1"/>
        <end position="23"/>
    </location>
</feature>
<dbReference type="Pfam" id="PF01464">
    <property type="entry name" value="SLT"/>
    <property type="match status" value="1"/>
</dbReference>
<evidence type="ECO:0000256" key="1">
    <source>
        <dbReference type="SAM" id="MobiDB-lite"/>
    </source>
</evidence>
<dbReference type="KEGG" id="dcb:C3Y92_02280"/>
<gene>
    <name evidence="4" type="ORF">C3Y92_02280</name>
</gene>
<evidence type="ECO:0000256" key="2">
    <source>
        <dbReference type="SAM" id="SignalP"/>
    </source>
</evidence>
<dbReference type="Gene3D" id="1.10.530.10">
    <property type="match status" value="1"/>
</dbReference>
<dbReference type="InterPro" id="IPR023346">
    <property type="entry name" value="Lysozyme-like_dom_sf"/>
</dbReference>
<protein>
    <submittedName>
        <fullName evidence="4">Lytic transglycosylase domain-containing protein</fullName>
    </submittedName>
</protein>
<feature type="domain" description="Transglycosylase SLT" evidence="3">
    <location>
        <begin position="37"/>
        <end position="146"/>
    </location>
</feature>
<feature type="chain" id="PRO_5020780073" evidence="2">
    <location>
        <begin position="24"/>
        <end position="204"/>
    </location>
</feature>
<proteinExistence type="predicted"/>
<sequence>MNTIRQVCMALIVLLAAASPARAQSTVDLVNLFDGPCERYGVPKPLALAIAGHESGGRPWAMNIAGRPVLHASKEEALAVARAALAAGLSFDIGLMQINAQWLRRYRLPLELVFEPRGNVQVGVWILAQAIKRYGLTWEAVATYHTPLERNPERGRAYAAAVLARLGSKAPAMMSSSSSSPRQTVSPAASPMVVKRREVASNEK</sequence>
<dbReference type="Proteomes" id="UP000293296">
    <property type="component" value="Chromosome"/>
</dbReference>
<dbReference type="CDD" id="cd13400">
    <property type="entry name" value="LT_IagB-like"/>
    <property type="match status" value="1"/>
</dbReference>
<dbReference type="RefSeq" id="WP_129349118.1">
    <property type="nucleotide sequence ID" value="NZ_CP026538.1"/>
</dbReference>
<dbReference type="AlphaFoldDB" id="A0A4P6HJX6"/>
<keyword evidence="5" id="KW-1185">Reference proteome</keyword>
<evidence type="ECO:0000313" key="4">
    <source>
        <dbReference type="EMBL" id="QAZ66130.1"/>
    </source>
</evidence>